<dbReference type="SUPFAM" id="SSF49854">
    <property type="entry name" value="Spermadhesin, CUB domain"/>
    <property type="match status" value="1"/>
</dbReference>
<evidence type="ECO:0000313" key="4">
    <source>
        <dbReference type="Proteomes" id="UP001328107"/>
    </source>
</evidence>
<reference evidence="4" key="1">
    <citation type="submission" date="2022-10" db="EMBL/GenBank/DDBJ databases">
        <title>Genome assembly of Pristionchus species.</title>
        <authorList>
            <person name="Yoshida K."/>
            <person name="Sommer R.J."/>
        </authorList>
    </citation>
    <scope>NUCLEOTIDE SEQUENCE [LARGE SCALE GENOMIC DNA]</scope>
    <source>
        <strain evidence="4">RS5460</strain>
    </source>
</reference>
<dbReference type="InterPro" id="IPR016186">
    <property type="entry name" value="C-type_lectin-like/link_sf"/>
</dbReference>
<comment type="caution">
    <text evidence="3">The sequence shown here is derived from an EMBL/GenBank/DDBJ whole genome shotgun (WGS) entry which is preliminary data.</text>
</comment>
<dbReference type="PROSITE" id="PS00615">
    <property type="entry name" value="C_TYPE_LECTIN_1"/>
    <property type="match status" value="1"/>
</dbReference>
<dbReference type="InterPro" id="IPR000859">
    <property type="entry name" value="CUB_dom"/>
</dbReference>
<dbReference type="SMART" id="SM00042">
    <property type="entry name" value="CUB"/>
    <property type="match status" value="1"/>
</dbReference>
<name>A0AAN5CHI0_9BILA</name>
<dbReference type="CDD" id="cd00037">
    <property type="entry name" value="CLECT"/>
    <property type="match status" value="2"/>
</dbReference>
<dbReference type="EMBL" id="BTRK01000003">
    <property type="protein sequence ID" value="GMR44361.1"/>
    <property type="molecule type" value="Genomic_DNA"/>
</dbReference>
<gene>
    <name evidence="3" type="ORF">PMAYCL1PPCAC_14556</name>
</gene>
<evidence type="ECO:0000313" key="3">
    <source>
        <dbReference type="EMBL" id="GMR44361.1"/>
    </source>
</evidence>
<dbReference type="InterPro" id="IPR050976">
    <property type="entry name" value="Snaclec"/>
</dbReference>
<dbReference type="InterPro" id="IPR001304">
    <property type="entry name" value="C-type_lectin-like"/>
</dbReference>
<dbReference type="PROSITE" id="PS50041">
    <property type="entry name" value="C_TYPE_LECTIN_2"/>
    <property type="match status" value="1"/>
</dbReference>
<accession>A0AAN5CHI0</accession>
<dbReference type="PANTHER" id="PTHR22991:SF40">
    <property type="entry name" value="PROTEIN CBG13490"/>
    <property type="match status" value="1"/>
</dbReference>
<dbReference type="SMART" id="SM00034">
    <property type="entry name" value="CLECT"/>
    <property type="match status" value="1"/>
</dbReference>
<sequence>AMPVIIHNQEQQSYWTSKQVEKGNYLLLGLLCNSATNAWQWADGSSVDFKPSSYTGSLTGACTAGCVWFIHDSSGNWISWCDADNEPFTIFCTQQLKIPVPSPDGCYNFEDDSEDEACYEVVSTAENWQNAQLNCAKVGANLASIHNAQENAFVRRLAVSNGAVNGVFLGATISGKGNGFGWIDGSNWDYANFHPGFPITGAGNCLAMDTSTSSGQWMNIDCSDELPVACIRDPLPDKEADLVCSDGAPQEGVLITTPGFPFNASIPCDFFLVVDAGKKVEIEIVLLEANTCCDSLAIYDGYLGGHAIATLTGEKSNVTYTATSNTMKVSWLPNGGVGVMGMAMTYRGV</sequence>
<proteinExistence type="predicted"/>
<evidence type="ECO:0000256" key="1">
    <source>
        <dbReference type="ARBA" id="ARBA00023157"/>
    </source>
</evidence>
<dbReference type="PANTHER" id="PTHR22991">
    <property type="entry name" value="PROTEIN CBG13490"/>
    <property type="match status" value="1"/>
</dbReference>
<feature type="non-terminal residue" evidence="3">
    <location>
        <position position="1"/>
    </location>
</feature>
<dbReference type="InterPro" id="IPR035914">
    <property type="entry name" value="Sperma_CUB_dom_sf"/>
</dbReference>
<dbReference type="Pfam" id="PF00059">
    <property type="entry name" value="Lectin_C"/>
    <property type="match status" value="1"/>
</dbReference>
<evidence type="ECO:0000259" key="2">
    <source>
        <dbReference type="PROSITE" id="PS50041"/>
    </source>
</evidence>
<dbReference type="Proteomes" id="UP001328107">
    <property type="component" value="Unassembled WGS sequence"/>
</dbReference>
<dbReference type="InterPro" id="IPR016187">
    <property type="entry name" value="CTDL_fold"/>
</dbReference>
<dbReference type="SUPFAM" id="SSF56436">
    <property type="entry name" value="C-type lectin-like"/>
    <property type="match status" value="2"/>
</dbReference>
<dbReference type="AlphaFoldDB" id="A0AAN5CHI0"/>
<dbReference type="Pfam" id="PF00431">
    <property type="entry name" value="CUB"/>
    <property type="match status" value="1"/>
</dbReference>
<keyword evidence="4" id="KW-1185">Reference proteome</keyword>
<keyword evidence="1" id="KW-1015">Disulfide bond</keyword>
<feature type="domain" description="C-type lectin" evidence="2">
    <location>
        <begin position="114"/>
        <end position="231"/>
    </location>
</feature>
<protein>
    <recommendedName>
        <fullName evidence="2">C-type lectin domain-containing protein</fullName>
    </recommendedName>
</protein>
<dbReference type="InterPro" id="IPR018378">
    <property type="entry name" value="C-type_lectin_CS"/>
</dbReference>
<dbReference type="Gene3D" id="2.60.120.290">
    <property type="entry name" value="Spermadhesin, CUB domain"/>
    <property type="match status" value="1"/>
</dbReference>
<dbReference type="Gene3D" id="3.10.100.10">
    <property type="entry name" value="Mannose-Binding Protein A, subunit A"/>
    <property type="match status" value="2"/>
</dbReference>
<organism evidence="3 4">
    <name type="scientific">Pristionchus mayeri</name>
    <dbReference type="NCBI Taxonomy" id="1317129"/>
    <lineage>
        <taxon>Eukaryota</taxon>
        <taxon>Metazoa</taxon>
        <taxon>Ecdysozoa</taxon>
        <taxon>Nematoda</taxon>
        <taxon>Chromadorea</taxon>
        <taxon>Rhabditida</taxon>
        <taxon>Rhabditina</taxon>
        <taxon>Diplogasteromorpha</taxon>
        <taxon>Diplogasteroidea</taxon>
        <taxon>Neodiplogasteridae</taxon>
        <taxon>Pristionchus</taxon>
    </lineage>
</organism>